<evidence type="ECO:0000256" key="7">
    <source>
        <dbReference type="ARBA" id="ARBA00023136"/>
    </source>
</evidence>
<keyword evidence="5 8" id="KW-0812">Transmembrane</keyword>
<protein>
    <recommendedName>
        <fullName evidence="8">Probable membrane transporter protein</fullName>
    </recommendedName>
</protein>
<reference evidence="10" key="1">
    <citation type="submission" date="2018-09" db="EMBL/GenBank/DDBJ databases">
        <authorList>
            <person name="Zhu H."/>
        </authorList>
    </citation>
    <scope>NUCLEOTIDE SEQUENCE [LARGE SCALE GENOMIC DNA]</scope>
    <source>
        <strain evidence="10">K1R23-30</strain>
    </source>
</reference>
<name>A0A3A3G2H4_9BURK</name>
<keyword evidence="3" id="KW-0813">Transport</keyword>
<feature type="transmembrane region" description="Helical" evidence="8">
    <location>
        <begin position="132"/>
        <end position="156"/>
    </location>
</feature>
<feature type="transmembrane region" description="Helical" evidence="8">
    <location>
        <begin position="228"/>
        <end position="248"/>
    </location>
</feature>
<dbReference type="PANTHER" id="PTHR30269:SF37">
    <property type="entry name" value="MEMBRANE TRANSPORTER PROTEIN"/>
    <property type="match status" value="1"/>
</dbReference>
<comment type="subcellular location">
    <subcellularLocation>
        <location evidence="1 8">Cell membrane</location>
        <topology evidence="1 8">Multi-pass membrane protein</topology>
    </subcellularLocation>
</comment>
<keyword evidence="7 8" id="KW-0472">Membrane</keyword>
<feature type="transmembrane region" description="Helical" evidence="8">
    <location>
        <begin position="198"/>
        <end position="216"/>
    </location>
</feature>
<comment type="similarity">
    <text evidence="2 8">Belongs to the 4-toluene sulfonate uptake permease (TSUP) (TC 2.A.102) family.</text>
</comment>
<keyword evidence="4 8" id="KW-1003">Cell membrane</keyword>
<dbReference type="OrthoDB" id="7029178at2"/>
<sequence length="253" mass="26528">MTLDLLLQFLAIVAFSAYFQTVTGFGLGMIMTGAMSGLGLMPIATIATINSLLSLVNSAVALPGALRTVAWRIVGMVLCGMVPGLVVGVLLLDYLHNASALVLKFLLGLTIIYGGISVAIQPVHAAREAGRATFIVTGVFSGALAGLFGMAGPPLVYQFYRQPLGLPAIRYSLIFLFATSASLRTVLVAGHGQLSTEIVLLTLIALPVGAVATFIAKRYPPRLNHAAMRRLASAALVIIGLTLIWPLLRQSAG</sequence>
<proteinExistence type="inferred from homology"/>
<comment type="caution">
    <text evidence="9">The sequence shown here is derived from an EMBL/GenBank/DDBJ whole genome shotgun (WGS) entry which is preliminary data.</text>
</comment>
<evidence type="ECO:0000256" key="8">
    <source>
        <dbReference type="RuleBase" id="RU363041"/>
    </source>
</evidence>
<accession>A0A3A3G2H4</accession>
<evidence type="ECO:0000256" key="5">
    <source>
        <dbReference type="ARBA" id="ARBA00022692"/>
    </source>
</evidence>
<dbReference type="InterPro" id="IPR052017">
    <property type="entry name" value="TSUP"/>
</dbReference>
<keyword evidence="10" id="KW-1185">Reference proteome</keyword>
<feature type="transmembrane region" description="Helical" evidence="8">
    <location>
        <begin position="69"/>
        <end position="92"/>
    </location>
</feature>
<evidence type="ECO:0000256" key="1">
    <source>
        <dbReference type="ARBA" id="ARBA00004651"/>
    </source>
</evidence>
<dbReference type="RefSeq" id="WP_119770785.1">
    <property type="nucleotide sequence ID" value="NZ_QYUO01000002.1"/>
</dbReference>
<evidence type="ECO:0000256" key="4">
    <source>
        <dbReference type="ARBA" id="ARBA00022475"/>
    </source>
</evidence>
<evidence type="ECO:0000256" key="6">
    <source>
        <dbReference type="ARBA" id="ARBA00022989"/>
    </source>
</evidence>
<dbReference type="EMBL" id="QYUO01000002">
    <property type="protein sequence ID" value="RJF95636.1"/>
    <property type="molecule type" value="Genomic_DNA"/>
</dbReference>
<feature type="transmembrane region" description="Helical" evidence="8">
    <location>
        <begin position="98"/>
        <end position="120"/>
    </location>
</feature>
<evidence type="ECO:0000256" key="3">
    <source>
        <dbReference type="ARBA" id="ARBA00022448"/>
    </source>
</evidence>
<keyword evidence="6 8" id="KW-1133">Transmembrane helix</keyword>
<evidence type="ECO:0000313" key="10">
    <source>
        <dbReference type="Proteomes" id="UP000265955"/>
    </source>
</evidence>
<evidence type="ECO:0000256" key="2">
    <source>
        <dbReference type="ARBA" id="ARBA00009142"/>
    </source>
</evidence>
<dbReference type="Proteomes" id="UP000265955">
    <property type="component" value="Unassembled WGS sequence"/>
</dbReference>
<dbReference type="GO" id="GO:0005886">
    <property type="term" value="C:plasma membrane"/>
    <property type="evidence" value="ECO:0007669"/>
    <property type="project" value="UniProtKB-SubCell"/>
</dbReference>
<feature type="transmembrane region" description="Helical" evidence="8">
    <location>
        <begin position="168"/>
        <end position="186"/>
    </location>
</feature>
<dbReference type="PANTHER" id="PTHR30269">
    <property type="entry name" value="TRANSMEMBRANE PROTEIN YFCA"/>
    <property type="match status" value="1"/>
</dbReference>
<organism evidence="9 10">
    <name type="scientific">Noviherbaspirillum saxi</name>
    <dbReference type="NCBI Taxonomy" id="2320863"/>
    <lineage>
        <taxon>Bacteria</taxon>
        <taxon>Pseudomonadati</taxon>
        <taxon>Pseudomonadota</taxon>
        <taxon>Betaproteobacteria</taxon>
        <taxon>Burkholderiales</taxon>
        <taxon>Oxalobacteraceae</taxon>
        <taxon>Noviherbaspirillum</taxon>
    </lineage>
</organism>
<dbReference type="AlphaFoldDB" id="A0A3A3G2H4"/>
<evidence type="ECO:0000313" key="9">
    <source>
        <dbReference type="EMBL" id="RJF95636.1"/>
    </source>
</evidence>
<feature type="transmembrane region" description="Helical" evidence="8">
    <location>
        <begin position="43"/>
        <end position="62"/>
    </location>
</feature>
<dbReference type="Pfam" id="PF01925">
    <property type="entry name" value="TauE"/>
    <property type="match status" value="1"/>
</dbReference>
<dbReference type="InterPro" id="IPR002781">
    <property type="entry name" value="TM_pro_TauE-like"/>
</dbReference>
<gene>
    <name evidence="9" type="ORF">D3871_19830</name>
</gene>